<proteinExistence type="predicted"/>
<organism evidence="2 3">
    <name type="scientific">Streptomyces sp. 900105245</name>
    <dbReference type="NCBI Taxonomy" id="3154379"/>
    <lineage>
        <taxon>Bacteria</taxon>
        <taxon>Bacillati</taxon>
        <taxon>Actinomycetota</taxon>
        <taxon>Actinomycetes</taxon>
        <taxon>Kitasatosporales</taxon>
        <taxon>Streptomycetaceae</taxon>
        <taxon>Streptomyces</taxon>
    </lineage>
</organism>
<gene>
    <name evidence="2" type="ORF">ABT272_43945</name>
</gene>
<dbReference type="EMBL" id="JBEPAZ010000123">
    <property type="protein sequence ID" value="MER6434500.1"/>
    <property type="molecule type" value="Genomic_DNA"/>
</dbReference>
<evidence type="ECO:0000256" key="1">
    <source>
        <dbReference type="SAM" id="MobiDB-lite"/>
    </source>
</evidence>
<sequence>MTNPHRLNQNGDRQLNRAMHTSTLIRMQLDPSTKTFVARKVAEGKPPP</sequence>
<name>A0ABV1UL85_9ACTN</name>
<accession>A0ABV1UL85</accession>
<evidence type="ECO:0000313" key="3">
    <source>
        <dbReference type="Proteomes" id="UP001470023"/>
    </source>
</evidence>
<dbReference type="RefSeq" id="WP_352066317.1">
    <property type="nucleotide sequence ID" value="NZ_JBEPAZ010000123.1"/>
</dbReference>
<feature type="compositionally biased region" description="Polar residues" evidence="1">
    <location>
        <begin position="1"/>
        <end position="35"/>
    </location>
</feature>
<comment type="caution">
    <text evidence="2">The sequence shown here is derived from an EMBL/GenBank/DDBJ whole genome shotgun (WGS) entry which is preliminary data.</text>
</comment>
<keyword evidence="3" id="KW-1185">Reference proteome</keyword>
<evidence type="ECO:0000313" key="2">
    <source>
        <dbReference type="EMBL" id="MER6434500.1"/>
    </source>
</evidence>
<feature type="region of interest" description="Disordered" evidence="1">
    <location>
        <begin position="1"/>
        <end position="48"/>
    </location>
</feature>
<reference evidence="2 3" key="1">
    <citation type="submission" date="2024-06" db="EMBL/GenBank/DDBJ databases">
        <title>The Natural Products Discovery Center: Release of the First 8490 Sequenced Strains for Exploring Actinobacteria Biosynthetic Diversity.</title>
        <authorList>
            <person name="Kalkreuter E."/>
            <person name="Kautsar S.A."/>
            <person name="Yang D."/>
            <person name="Bader C.D."/>
            <person name="Teijaro C.N."/>
            <person name="Fluegel L."/>
            <person name="Davis C.M."/>
            <person name="Simpson J.R."/>
            <person name="Lauterbach L."/>
            <person name="Steele A.D."/>
            <person name="Gui C."/>
            <person name="Meng S."/>
            <person name="Li G."/>
            <person name="Viehrig K."/>
            <person name="Ye F."/>
            <person name="Su P."/>
            <person name="Kiefer A.F."/>
            <person name="Nichols A."/>
            <person name="Cepeda A.J."/>
            <person name="Yan W."/>
            <person name="Fan B."/>
            <person name="Jiang Y."/>
            <person name="Adhikari A."/>
            <person name="Zheng C.-J."/>
            <person name="Schuster L."/>
            <person name="Cowan T.M."/>
            <person name="Smanski M.J."/>
            <person name="Chevrette M.G."/>
            <person name="De Carvalho L.P.S."/>
            <person name="Shen B."/>
        </authorList>
    </citation>
    <scope>NUCLEOTIDE SEQUENCE [LARGE SCALE GENOMIC DNA]</scope>
    <source>
        <strain evidence="2 3">NPDC001166</strain>
    </source>
</reference>
<dbReference type="Proteomes" id="UP001470023">
    <property type="component" value="Unassembled WGS sequence"/>
</dbReference>
<protein>
    <submittedName>
        <fullName evidence="2">Uncharacterized protein</fullName>
    </submittedName>
</protein>